<gene>
    <name evidence="6" type="primary">pcaH</name>
    <name evidence="6" type="ORF">KDL28_02425</name>
</gene>
<dbReference type="InterPro" id="IPR024756">
    <property type="entry name" value="PCDO_beta_N"/>
</dbReference>
<dbReference type="SUPFAM" id="SSF49482">
    <property type="entry name" value="Aromatic compound dioxygenase"/>
    <property type="match status" value="1"/>
</dbReference>
<dbReference type="EC" id="1.13.11.3" evidence="6"/>
<feature type="region of interest" description="Disordered" evidence="4">
    <location>
        <begin position="11"/>
        <end position="34"/>
    </location>
</feature>
<dbReference type="RefSeq" id="WP_252435534.1">
    <property type="nucleotide sequence ID" value="NZ_JAGSOV010000008.1"/>
</dbReference>
<dbReference type="PROSITE" id="PS00083">
    <property type="entry name" value="INTRADIOL_DIOXYGENAS"/>
    <property type="match status" value="1"/>
</dbReference>
<comment type="similarity">
    <text evidence="1">Belongs to the intradiol ring-cleavage dioxygenase family.</text>
</comment>
<evidence type="ECO:0000313" key="6">
    <source>
        <dbReference type="EMBL" id="MCO1653904.1"/>
    </source>
</evidence>
<proteinExistence type="inferred from homology"/>
<evidence type="ECO:0000256" key="2">
    <source>
        <dbReference type="ARBA" id="ARBA00022964"/>
    </source>
</evidence>
<comment type="caution">
    <text evidence="6">The sequence shown here is derived from an EMBL/GenBank/DDBJ whole genome shotgun (WGS) entry which is preliminary data.</text>
</comment>
<dbReference type="InterPro" id="IPR000627">
    <property type="entry name" value="Intradiol_dOase_C"/>
</dbReference>
<dbReference type="Pfam" id="PF12391">
    <property type="entry name" value="PCDO_beta_N"/>
    <property type="match status" value="1"/>
</dbReference>
<sequence>MHHPSTPEIAAYLRPPAGTHPPLDSPAYKSTGLRAPSQAPVVLRHRLTEITGPLLTGEIGPNDHDLTRQHAAPPIGERIIVSGRVLDSDGRGIPQTLVEVWQANACGRYAHSVDTYDAPLDPNFSGGGRVVTDSAGTYSFTTIKPGPYPWGNHHNAWRPSHIHFSVFGRSFTQRLVTQMYFPGDPLFPYDPIYNSVPDEKARQRMISSFDMENSVSDWALAYRFDIVLRGREQTPFEEPHE</sequence>
<dbReference type="Pfam" id="PF00775">
    <property type="entry name" value="Dioxygenase_C"/>
    <property type="match status" value="1"/>
</dbReference>
<dbReference type="PANTHER" id="PTHR33711:SF10">
    <property type="entry name" value="INTRADIOL RING-CLEAVAGE DIOXYGENASES DOMAIN-CONTAINING PROTEIN"/>
    <property type="match status" value="1"/>
</dbReference>
<dbReference type="InterPro" id="IPR012785">
    <property type="entry name" value="Protocat_dOase_b"/>
</dbReference>
<dbReference type="Gene3D" id="2.60.130.10">
    <property type="entry name" value="Aromatic compound dioxygenase"/>
    <property type="match status" value="1"/>
</dbReference>
<evidence type="ECO:0000256" key="1">
    <source>
        <dbReference type="ARBA" id="ARBA00007825"/>
    </source>
</evidence>
<evidence type="ECO:0000259" key="5">
    <source>
        <dbReference type="PROSITE" id="PS00083"/>
    </source>
</evidence>
<dbReference type="PANTHER" id="PTHR33711">
    <property type="entry name" value="DIOXYGENASE, PUTATIVE (AFU_ORTHOLOGUE AFUA_2G02910)-RELATED"/>
    <property type="match status" value="1"/>
</dbReference>
<dbReference type="NCBIfam" id="TIGR02422">
    <property type="entry name" value="protocat_beta"/>
    <property type="match status" value="1"/>
</dbReference>
<organism evidence="6 7">
    <name type="scientific">Pseudonocardia humida</name>
    <dbReference type="NCBI Taxonomy" id="2800819"/>
    <lineage>
        <taxon>Bacteria</taxon>
        <taxon>Bacillati</taxon>
        <taxon>Actinomycetota</taxon>
        <taxon>Actinomycetes</taxon>
        <taxon>Pseudonocardiales</taxon>
        <taxon>Pseudonocardiaceae</taxon>
        <taxon>Pseudonocardia</taxon>
    </lineage>
</organism>
<reference evidence="6" key="1">
    <citation type="submission" date="2021-04" db="EMBL/GenBank/DDBJ databases">
        <title>Pseudonocardia sp. nov., isolated from sandy soil of mangrove forest.</title>
        <authorList>
            <person name="Zan Z."/>
            <person name="Huang R."/>
            <person name="Liu W."/>
        </authorList>
    </citation>
    <scope>NUCLEOTIDE SEQUENCE</scope>
    <source>
        <strain evidence="6">S2-4</strain>
    </source>
</reference>
<evidence type="ECO:0000313" key="7">
    <source>
        <dbReference type="Proteomes" id="UP001165283"/>
    </source>
</evidence>
<accession>A0ABT0ZT58</accession>
<dbReference type="InterPro" id="IPR050770">
    <property type="entry name" value="Intradiol_RC_Dioxygenase"/>
</dbReference>
<evidence type="ECO:0000256" key="4">
    <source>
        <dbReference type="SAM" id="MobiDB-lite"/>
    </source>
</evidence>
<feature type="domain" description="Intradiol ring-cleavage dioxygenases" evidence="5">
    <location>
        <begin position="81"/>
        <end position="109"/>
    </location>
</feature>
<dbReference type="EMBL" id="JAGSOV010000008">
    <property type="protein sequence ID" value="MCO1653904.1"/>
    <property type="molecule type" value="Genomic_DNA"/>
</dbReference>
<dbReference type="GO" id="GO:0018578">
    <property type="term" value="F:protocatechuate 3,4-dioxygenase activity"/>
    <property type="evidence" value="ECO:0007669"/>
    <property type="project" value="UniProtKB-EC"/>
</dbReference>
<dbReference type="Proteomes" id="UP001165283">
    <property type="component" value="Unassembled WGS sequence"/>
</dbReference>
<name>A0ABT0ZT58_9PSEU</name>
<keyword evidence="7" id="KW-1185">Reference proteome</keyword>
<evidence type="ECO:0000256" key="3">
    <source>
        <dbReference type="ARBA" id="ARBA00023002"/>
    </source>
</evidence>
<keyword evidence="3 6" id="KW-0560">Oxidoreductase</keyword>
<protein>
    <submittedName>
        <fullName evidence="6">Protocatechuate 3,4-dioxygenase subunit beta</fullName>
        <ecNumber evidence="6">1.13.11.3</ecNumber>
    </submittedName>
</protein>
<dbReference type="InterPro" id="IPR015889">
    <property type="entry name" value="Intradiol_dOase_core"/>
</dbReference>
<keyword evidence="2" id="KW-0223">Dioxygenase</keyword>